<dbReference type="Gene3D" id="6.10.340.10">
    <property type="match status" value="1"/>
</dbReference>
<dbReference type="RefSeq" id="WP_144340546.1">
    <property type="nucleotide sequence ID" value="NZ_FQUG01000019.1"/>
</dbReference>
<feature type="transmembrane region" description="Helical" evidence="11">
    <location>
        <begin position="9"/>
        <end position="31"/>
    </location>
</feature>
<dbReference type="InterPro" id="IPR033479">
    <property type="entry name" value="dCache_1"/>
</dbReference>
<dbReference type="PROSITE" id="PS50885">
    <property type="entry name" value="HAMP"/>
    <property type="match status" value="1"/>
</dbReference>
<evidence type="ECO:0000256" key="9">
    <source>
        <dbReference type="ARBA" id="ARBA00022989"/>
    </source>
</evidence>
<evidence type="ECO:0000256" key="1">
    <source>
        <dbReference type="ARBA" id="ARBA00000085"/>
    </source>
</evidence>
<dbReference type="STRING" id="1123243.SAMN02745190_02518"/>
<keyword evidence="9 11" id="KW-1133">Transmembrane helix</keyword>
<dbReference type="CDD" id="cd12914">
    <property type="entry name" value="PDC1_DGC_like"/>
    <property type="match status" value="1"/>
</dbReference>
<reference evidence="13 14" key="1">
    <citation type="submission" date="2016-11" db="EMBL/GenBank/DDBJ databases">
        <authorList>
            <person name="Jaros S."/>
            <person name="Januszkiewicz K."/>
            <person name="Wedrychowicz H."/>
        </authorList>
    </citation>
    <scope>NUCLEOTIDE SEQUENCE [LARGE SCALE GENOMIC DNA]</scope>
    <source>
        <strain evidence="13 14">DSM 10502</strain>
    </source>
</reference>
<sequence length="381" mass="41640">MFSSIRAKFLIVLLPLFVVCFIVLTGISYYISNNALVDDADMLARATAGQAGKDLEKIMQEKEVRLDELSKHPVIKTGTREQRVAVLADLKARTKGFAMLAYVDATGHAVSDKNVDMDRASREYFKTAMSTGKPVMTGPSVSGTTGKLITILAYPILENGRATGVVFGTVELEALSDIMGEFKFMETGYVYVADEKGICIGYKQLPDAVGKLDLTKSNKEQPLDQRLLDGFSQALSSDQTVSTYYKTRKGVLNKAVMTPVHMEGRRWVAIACAPVSEVEAASSMLLKAMVGISIITILIAVGVIFMFAKRVSDPIKALLEECRIINGGDLRQDRVVVDSDDEIGELAEGFNEMRRTMRKLLKGIHEKSESVASSSEELTAA</sequence>
<keyword evidence="7 11" id="KW-0812">Transmembrane</keyword>
<dbReference type="Pfam" id="PF00672">
    <property type="entry name" value="HAMP"/>
    <property type="match status" value="1"/>
</dbReference>
<dbReference type="PANTHER" id="PTHR45528:SF10">
    <property type="entry name" value="METHYL-ACCEPTING CHEMOTAXIS PROTEIN"/>
    <property type="match status" value="1"/>
</dbReference>
<evidence type="ECO:0000313" key="14">
    <source>
        <dbReference type="Proteomes" id="UP000184404"/>
    </source>
</evidence>
<dbReference type="AlphaFoldDB" id="A0A1M5B4H5"/>
<dbReference type="Pfam" id="PF02743">
    <property type="entry name" value="dCache_1"/>
    <property type="match status" value="1"/>
</dbReference>
<keyword evidence="10 11" id="KW-0472">Membrane</keyword>
<dbReference type="SUPFAM" id="SSF103190">
    <property type="entry name" value="Sensory domain-like"/>
    <property type="match status" value="1"/>
</dbReference>
<comment type="catalytic activity">
    <reaction evidence="1">
        <text>ATP + protein L-histidine = ADP + protein N-phospho-L-histidine.</text>
        <dbReference type="EC" id="2.7.13.3"/>
    </reaction>
</comment>
<dbReference type="Proteomes" id="UP000184404">
    <property type="component" value="Unassembled WGS sequence"/>
</dbReference>
<dbReference type="InterPro" id="IPR050398">
    <property type="entry name" value="HssS/ArlS-like"/>
</dbReference>
<evidence type="ECO:0000256" key="11">
    <source>
        <dbReference type="SAM" id="Phobius"/>
    </source>
</evidence>
<name>A0A1M5B4H5_9FIRM</name>
<proteinExistence type="predicted"/>
<evidence type="ECO:0000256" key="7">
    <source>
        <dbReference type="ARBA" id="ARBA00022692"/>
    </source>
</evidence>
<evidence type="ECO:0000256" key="3">
    <source>
        <dbReference type="ARBA" id="ARBA00012438"/>
    </source>
</evidence>
<keyword evidence="6" id="KW-0808">Transferase</keyword>
<keyword evidence="8" id="KW-0418">Kinase</keyword>
<evidence type="ECO:0000256" key="4">
    <source>
        <dbReference type="ARBA" id="ARBA00022475"/>
    </source>
</evidence>
<dbReference type="SMART" id="SM00304">
    <property type="entry name" value="HAMP"/>
    <property type="match status" value="1"/>
</dbReference>
<protein>
    <recommendedName>
        <fullName evidence="3">histidine kinase</fullName>
        <ecNumber evidence="3">2.7.13.3</ecNumber>
    </recommendedName>
</protein>
<feature type="transmembrane region" description="Helical" evidence="11">
    <location>
        <begin position="284"/>
        <end position="308"/>
    </location>
</feature>
<dbReference type="SUPFAM" id="SSF158472">
    <property type="entry name" value="HAMP domain-like"/>
    <property type="match status" value="1"/>
</dbReference>
<feature type="domain" description="HAMP" evidence="12">
    <location>
        <begin position="309"/>
        <end position="362"/>
    </location>
</feature>
<evidence type="ECO:0000256" key="10">
    <source>
        <dbReference type="ARBA" id="ARBA00023136"/>
    </source>
</evidence>
<organism evidence="13 14">
    <name type="scientific">Schwartzia succinivorans DSM 10502</name>
    <dbReference type="NCBI Taxonomy" id="1123243"/>
    <lineage>
        <taxon>Bacteria</taxon>
        <taxon>Bacillati</taxon>
        <taxon>Bacillota</taxon>
        <taxon>Negativicutes</taxon>
        <taxon>Selenomonadales</taxon>
        <taxon>Selenomonadaceae</taxon>
        <taxon>Schwartzia</taxon>
    </lineage>
</organism>
<feature type="non-terminal residue" evidence="13">
    <location>
        <position position="381"/>
    </location>
</feature>
<dbReference type="PANTHER" id="PTHR45528">
    <property type="entry name" value="SENSOR HISTIDINE KINASE CPXA"/>
    <property type="match status" value="1"/>
</dbReference>
<evidence type="ECO:0000256" key="5">
    <source>
        <dbReference type="ARBA" id="ARBA00022553"/>
    </source>
</evidence>
<keyword evidence="4" id="KW-1003">Cell membrane</keyword>
<dbReference type="Gene3D" id="3.30.450.20">
    <property type="entry name" value="PAS domain"/>
    <property type="match status" value="2"/>
</dbReference>
<evidence type="ECO:0000313" key="13">
    <source>
        <dbReference type="EMBL" id="SHF37451.1"/>
    </source>
</evidence>
<accession>A0A1M5B4H5</accession>
<dbReference type="InterPro" id="IPR029151">
    <property type="entry name" value="Sensor-like_sf"/>
</dbReference>
<dbReference type="InterPro" id="IPR003660">
    <property type="entry name" value="HAMP_dom"/>
</dbReference>
<evidence type="ECO:0000256" key="2">
    <source>
        <dbReference type="ARBA" id="ARBA00004651"/>
    </source>
</evidence>
<dbReference type="GO" id="GO:0000155">
    <property type="term" value="F:phosphorelay sensor kinase activity"/>
    <property type="evidence" value="ECO:0007669"/>
    <property type="project" value="TreeGrafter"/>
</dbReference>
<dbReference type="GO" id="GO:0005886">
    <property type="term" value="C:plasma membrane"/>
    <property type="evidence" value="ECO:0007669"/>
    <property type="project" value="UniProtKB-SubCell"/>
</dbReference>
<keyword evidence="14" id="KW-1185">Reference proteome</keyword>
<gene>
    <name evidence="13" type="ORF">SAMN02745190_02518</name>
</gene>
<dbReference type="CDD" id="cd06225">
    <property type="entry name" value="HAMP"/>
    <property type="match status" value="1"/>
</dbReference>
<evidence type="ECO:0000259" key="12">
    <source>
        <dbReference type="PROSITE" id="PS50885"/>
    </source>
</evidence>
<evidence type="ECO:0000256" key="8">
    <source>
        <dbReference type="ARBA" id="ARBA00022777"/>
    </source>
</evidence>
<dbReference type="OrthoDB" id="9810264at2"/>
<keyword evidence="5" id="KW-0597">Phosphoprotein</keyword>
<dbReference type="EMBL" id="FQUG01000019">
    <property type="protein sequence ID" value="SHF37451.1"/>
    <property type="molecule type" value="Genomic_DNA"/>
</dbReference>
<comment type="subcellular location">
    <subcellularLocation>
        <location evidence="2">Cell membrane</location>
        <topology evidence="2">Multi-pass membrane protein</topology>
    </subcellularLocation>
</comment>
<dbReference type="EC" id="2.7.13.3" evidence="3"/>
<evidence type="ECO:0000256" key="6">
    <source>
        <dbReference type="ARBA" id="ARBA00022679"/>
    </source>
</evidence>